<feature type="transmembrane region" description="Helical" evidence="6">
    <location>
        <begin position="248"/>
        <end position="267"/>
    </location>
</feature>
<feature type="transmembrane region" description="Helical" evidence="6">
    <location>
        <begin position="348"/>
        <end position="369"/>
    </location>
</feature>
<dbReference type="PANTHER" id="PTHR30569:SF0">
    <property type="entry name" value="CYTOSINE PERMEASE"/>
    <property type="match status" value="1"/>
</dbReference>
<feature type="transmembrane region" description="Helical" evidence="6">
    <location>
        <begin position="415"/>
        <end position="434"/>
    </location>
</feature>
<organism evidence="7 8">
    <name type="scientific">Actinoallomurus oryzae</name>
    <dbReference type="NCBI Taxonomy" id="502180"/>
    <lineage>
        <taxon>Bacteria</taxon>
        <taxon>Bacillati</taxon>
        <taxon>Actinomycetota</taxon>
        <taxon>Actinomycetes</taxon>
        <taxon>Streptosporangiales</taxon>
        <taxon>Thermomonosporaceae</taxon>
        <taxon>Actinoallomurus</taxon>
    </lineage>
</organism>
<comment type="similarity">
    <text evidence="2">Belongs to the purine-cytosine permease (2.A.39) family.</text>
</comment>
<evidence type="ECO:0000256" key="5">
    <source>
        <dbReference type="ARBA" id="ARBA00023136"/>
    </source>
</evidence>
<evidence type="ECO:0000313" key="8">
    <source>
        <dbReference type="Proteomes" id="UP001500503"/>
    </source>
</evidence>
<dbReference type="Proteomes" id="UP001500503">
    <property type="component" value="Unassembled WGS sequence"/>
</dbReference>
<proteinExistence type="inferred from homology"/>
<dbReference type="CDD" id="cd11484">
    <property type="entry name" value="SLC-NCS1sbd_CobB-like"/>
    <property type="match status" value="1"/>
</dbReference>
<accession>A0ABP8PNZ8</accession>
<keyword evidence="4 6" id="KW-1133">Transmembrane helix</keyword>
<feature type="transmembrane region" description="Helical" evidence="6">
    <location>
        <begin position="323"/>
        <end position="342"/>
    </location>
</feature>
<evidence type="ECO:0000256" key="3">
    <source>
        <dbReference type="ARBA" id="ARBA00022692"/>
    </source>
</evidence>
<dbReference type="EMBL" id="BAABHF010000016">
    <property type="protein sequence ID" value="GAA4490436.1"/>
    <property type="molecule type" value="Genomic_DNA"/>
</dbReference>
<gene>
    <name evidence="7" type="ORF">GCM10023191_022600</name>
</gene>
<feature type="transmembrane region" description="Helical" evidence="6">
    <location>
        <begin position="146"/>
        <end position="165"/>
    </location>
</feature>
<evidence type="ECO:0000256" key="4">
    <source>
        <dbReference type="ARBA" id="ARBA00022989"/>
    </source>
</evidence>
<dbReference type="Gene3D" id="1.10.4160.10">
    <property type="entry name" value="Hydantoin permease"/>
    <property type="match status" value="1"/>
</dbReference>
<feature type="transmembrane region" description="Helical" evidence="6">
    <location>
        <begin position="65"/>
        <end position="89"/>
    </location>
</feature>
<dbReference type="RefSeq" id="WP_345461297.1">
    <property type="nucleotide sequence ID" value="NZ_BAABHF010000016.1"/>
</dbReference>
<feature type="transmembrane region" description="Helical" evidence="6">
    <location>
        <begin position="109"/>
        <end position="126"/>
    </location>
</feature>
<feature type="transmembrane region" description="Helical" evidence="6">
    <location>
        <begin position="208"/>
        <end position="228"/>
    </location>
</feature>
<comment type="subcellular location">
    <subcellularLocation>
        <location evidence="1">Membrane</location>
        <topology evidence="1">Multi-pass membrane protein</topology>
    </subcellularLocation>
</comment>
<feature type="transmembrane region" description="Helical" evidence="6">
    <location>
        <begin position="273"/>
        <end position="294"/>
    </location>
</feature>
<dbReference type="InterPro" id="IPR001248">
    <property type="entry name" value="Pur-cyt_permease"/>
</dbReference>
<dbReference type="Pfam" id="PF02133">
    <property type="entry name" value="Transp_cyt_pur"/>
    <property type="match status" value="1"/>
</dbReference>
<comment type="caution">
    <text evidence="7">The sequence shown here is derived from an EMBL/GenBank/DDBJ whole genome shotgun (WGS) entry which is preliminary data.</text>
</comment>
<keyword evidence="5 6" id="KW-0472">Membrane</keyword>
<name>A0ABP8PNZ8_9ACTN</name>
<protein>
    <submittedName>
        <fullName evidence="7">Cytosine permease</fullName>
    </submittedName>
</protein>
<feature type="transmembrane region" description="Helical" evidence="6">
    <location>
        <begin position="170"/>
        <end position="188"/>
    </location>
</feature>
<dbReference type="InterPro" id="IPR030191">
    <property type="entry name" value="CodB"/>
</dbReference>
<evidence type="ECO:0000256" key="6">
    <source>
        <dbReference type="SAM" id="Phobius"/>
    </source>
</evidence>
<dbReference type="PANTHER" id="PTHR30569">
    <property type="entry name" value="CYTOSINE TRANSPORTER CODB"/>
    <property type="match status" value="1"/>
</dbReference>
<evidence type="ECO:0000256" key="2">
    <source>
        <dbReference type="ARBA" id="ARBA00008974"/>
    </source>
</evidence>
<keyword evidence="8" id="KW-1185">Reference proteome</keyword>
<keyword evidence="3 6" id="KW-0812">Transmembrane</keyword>
<evidence type="ECO:0000313" key="7">
    <source>
        <dbReference type="EMBL" id="GAA4490436.1"/>
    </source>
</evidence>
<evidence type="ECO:0000256" key="1">
    <source>
        <dbReference type="ARBA" id="ARBA00004141"/>
    </source>
</evidence>
<sequence>MAHGDVTIATAAQGEAAIGSDDYALQRVPQHARYHWFSIAAQRFGQVSALSQFLLGATLGVGMSFWGAVGAITLGAVILEIVAILLGIIGVREGMSTSVLARWTGFGRYGAGLIGLVVAVSLIGWFGIQNAVFAQGLHSLLGGPPLWAWTLIAGAFITLIVVYGFASMQWIAYVTVPLFVVLAGWSITVELSKHSFGSLVTSPAPGPHLSMTAGTTLVAGGFIVGAVITPDMTRYNRSVTDVVKQTVLGITLGEYVIGLIGVLLAHAVRTGDVVAIVTSTSGTAGTVILIAATLKINDWNLYSSSLGFVNIIDTLFGRRVNRALVTIGLGAAGTLLAAAGILDRFQDFLTILGIAVPPIAGIMVAEYFLVRRWRGDLDAAGDTVPREAPAWVPATLVIWVGAFLVGKYLGWGIPALNSLIVAFVGYVVAGRAGLTRGVGSTEHRPGG</sequence>
<reference evidence="8" key="1">
    <citation type="journal article" date="2019" name="Int. J. Syst. Evol. Microbiol.">
        <title>The Global Catalogue of Microorganisms (GCM) 10K type strain sequencing project: providing services to taxonomists for standard genome sequencing and annotation.</title>
        <authorList>
            <consortium name="The Broad Institute Genomics Platform"/>
            <consortium name="The Broad Institute Genome Sequencing Center for Infectious Disease"/>
            <person name="Wu L."/>
            <person name="Ma J."/>
        </authorList>
    </citation>
    <scope>NUCLEOTIDE SEQUENCE [LARGE SCALE GENOMIC DNA]</scope>
    <source>
        <strain evidence="8">JCM 17933</strain>
    </source>
</reference>